<dbReference type="Proteomes" id="UP001160390">
    <property type="component" value="Unassembled WGS sequence"/>
</dbReference>
<comment type="similarity">
    <text evidence="1 7">Belongs to the cytochrome P450 family.</text>
</comment>
<keyword evidence="6 7" id="KW-0349">Heme</keyword>
<dbReference type="GO" id="GO:0004497">
    <property type="term" value="F:monooxygenase activity"/>
    <property type="evidence" value="ECO:0007669"/>
    <property type="project" value="UniProtKB-KW"/>
</dbReference>
<gene>
    <name evidence="9" type="ORF">CCHLO57077_00017189</name>
</gene>
<evidence type="ECO:0000313" key="10">
    <source>
        <dbReference type="Proteomes" id="UP001160390"/>
    </source>
</evidence>
<dbReference type="GO" id="GO:0020037">
    <property type="term" value="F:heme binding"/>
    <property type="evidence" value="ECO:0007669"/>
    <property type="project" value="InterPro"/>
</dbReference>
<dbReference type="InterPro" id="IPR001128">
    <property type="entry name" value="Cyt_P450"/>
</dbReference>
<feature type="compositionally biased region" description="Polar residues" evidence="8">
    <location>
        <begin position="449"/>
        <end position="458"/>
    </location>
</feature>
<dbReference type="Pfam" id="PF00067">
    <property type="entry name" value="p450"/>
    <property type="match status" value="1"/>
</dbReference>
<evidence type="ECO:0000256" key="5">
    <source>
        <dbReference type="ARBA" id="ARBA00023033"/>
    </source>
</evidence>
<feature type="binding site" description="axial binding residue" evidence="6">
    <location>
        <position position="476"/>
    </location>
    <ligand>
        <name>heme</name>
        <dbReference type="ChEBI" id="CHEBI:30413"/>
    </ligand>
    <ligandPart>
        <name>Fe</name>
        <dbReference type="ChEBI" id="CHEBI:18248"/>
    </ligandPart>
</feature>
<dbReference type="PANTHER" id="PTHR46300">
    <property type="entry name" value="P450, PUTATIVE (EUROFUNG)-RELATED-RELATED"/>
    <property type="match status" value="1"/>
</dbReference>
<dbReference type="AlphaFoldDB" id="A0AA35Q838"/>
<dbReference type="SUPFAM" id="SSF48264">
    <property type="entry name" value="Cytochrome P450"/>
    <property type="match status" value="1"/>
</dbReference>
<keyword evidence="5 7" id="KW-0503">Monooxygenase</keyword>
<evidence type="ECO:0000256" key="2">
    <source>
        <dbReference type="ARBA" id="ARBA00022723"/>
    </source>
</evidence>
<comment type="cofactor">
    <cofactor evidence="6">
        <name>heme</name>
        <dbReference type="ChEBI" id="CHEBI:30413"/>
    </cofactor>
</comment>
<proteinExistence type="inferred from homology"/>
<dbReference type="EMBL" id="CABFNP030001263">
    <property type="protein sequence ID" value="CAI6095295.1"/>
    <property type="molecule type" value="Genomic_DNA"/>
</dbReference>
<keyword evidence="10" id="KW-1185">Reference proteome</keyword>
<organism evidence="9 10">
    <name type="scientific">Clonostachys chloroleuca</name>
    <dbReference type="NCBI Taxonomy" id="1926264"/>
    <lineage>
        <taxon>Eukaryota</taxon>
        <taxon>Fungi</taxon>
        <taxon>Dikarya</taxon>
        <taxon>Ascomycota</taxon>
        <taxon>Pezizomycotina</taxon>
        <taxon>Sordariomycetes</taxon>
        <taxon>Hypocreomycetidae</taxon>
        <taxon>Hypocreales</taxon>
        <taxon>Bionectriaceae</taxon>
        <taxon>Clonostachys</taxon>
    </lineage>
</organism>
<feature type="region of interest" description="Disordered" evidence="8">
    <location>
        <begin position="437"/>
        <end position="458"/>
    </location>
</feature>
<dbReference type="PANTHER" id="PTHR46300:SF2">
    <property type="entry name" value="CYTOCHROME P450 MONOOXYGENASE ALNH-RELATED"/>
    <property type="match status" value="1"/>
</dbReference>
<feature type="compositionally biased region" description="Basic and acidic residues" evidence="8">
    <location>
        <begin position="437"/>
        <end position="447"/>
    </location>
</feature>
<dbReference type="InterPro" id="IPR050364">
    <property type="entry name" value="Cytochrome_P450_fung"/>
</dbReference>
<keyword evidence="4 6" id="KW-0408">Iron</keyword>
<accession>A0AA35Q838</accession>
<dbReference type="GO" id="GO:0005506">
    <property type="term" value="F:iron ion binding"/>
    <property type="evidence" value="ECO:0007669"/>
    <property type="project" value="InterPro"/>
</dbReference>
<name>A0AA35Q838_9HYPO</name>
<evidence type="ECO:0000256" key="3">
    <source>
        <dbReference type="ARBA" id="ARBA00023002"/>
    </source>
</evidence>
<evidence type="ECO:0000256" key="6">
    <source>
        <dbReference type="PIRSR" id="PIRSR602401-1"/>
    </source>
</evidence>
<keyword evidence="2 6" id="KW-0479">Metal-binding</keyword>
<sequence length="562" mass="64150">MGFFTQYMVSSKIVVWGLTMLGVFFLFQLVSAKLWKKNLPPSPKGYPLVGNLPEIVKAGGLFYKTMTRWAQEHGEVMRLVLGPNSEYIINSDRACQAVFTANSAATSERPFWHVGQKYFTNYQSMDLLDASNPRWKLQRKVTLQNLTSAQRLDNLFPFLYHETLKFIHEIAVDPDAGTERQTQLFQSLGRYVYSTFTSQLFGLEIPKTKSKASEYIWASGIDEITTTISGFYLADIFTWLDYLPLGLKPWAKKGISRFNADVDFVESRMAHAKDLFDRGEAADSFLTRIFSDMDKAGMTHSEAAYFALKLVVAASDTSRISSWVFLEQMVMNPEIQAKARKIIGTSLTTRFAKFLWLLTGLDEAVGDRLPVWEDVERIPYVRYLMKETWRMRPPVGNGLGHRTKIDINYNGYVIPANSTIRPNIWAIGRDHERHPDPDVFKPERWEGDVSTSQESGNYADNTKRDHFAFGVGRRFCPGVQVADRSFAVAIMRFLWSFDMGIRPGVKLPINPDDYMESALPGIPGSRFPLSLMVRENRKDLIIKAWEAEMPNWKLKGSMDYGL</sequence>
<evidence type="ECO:0000256" key="7">
    <source>
        <dbReference type="RuleBase" id="RU000461"/>
    </source>
</evidence>
<dbReference type="InterPro" id="IPR036396">
    <property type="entry name" value="Cyt_P450_sf"/>
</dbReference>
<evidence type="ECO:0000256" key="8">
    <source>
        <dbReference type="SAM" id="MobiDB-lite"/>
    </source>
</evidence>
<evidence type="ECO:0000256" key="4">
    <source>
        <dbReference type="ARBA" id="ARBA00023004"/>
    </source>
</evidence>
<keyword evidence="3 7" id="KW-0560">Oxidoreductase</keyword>
<reference evidence="9" key="1">
    <citation type="submission" date="2023-01" db="EMBL/GenBank/DDBJ databases">
        <authorList>
            <person name="Piombo E."/>
        </authorList>
    </citation>
    <scope>NUCLEOTIDE SEQUENCE</scope>
</reference>
<protein>
    <recommendedName>
        <fullName evidence="11">Cytochrome P450</fullName>
    </recommendedName>
</protein>
<dbReference type="InterPro" id="IPR002401">
    <property type="entry name" value="Cyt_P450_E_grp-I"/>
</dbReference>
<dbReference type="GO" id="GO:0016705">
    <property type="term" value="F:oxidoreductase activity, acting on paired donors, with incorporation or reduction of molecular oxygen"/>
    <property type="evidence" value="ECO:0007669"/>
    <property type="project" value="InterPro"/>
</dbReference>
<comment type="caution">
    <text evidence="9">The sequence shown here is derived from an EMBL/GenBank/DDBJ whole genome shotgun (WGS) entry which is preliminary data.</text>
</comment>
<evidence type="ECO:0000256" key="1">
    <source>
        <dbReference type="ARBA" id="ARBA00010617"/>
    </source>
</evidence>
<dbReference type="PRINTS" id="PR00463">
    <property type="entry name" value="EP450I"/>
</dbReference>
<evidence type="ECO:0008006" key="11">
    <source>
        <dbReference type="Google" id="ProtNLM"/>
    </source>
</evidence>
<dbReference type="Gene3D" id="1.10.630.10">
    <property type="entry name" value="Cytochrome P450"/>
    <property type="match status" value="1"/>
</dbReference>
<dbReference type="PROSITE" id="PS00086">
    <property type="entry name" value="CYTOCHROME_P450"/>
    <property type="match status" value="1"/>
</dbReference>
<evidence type="ECO:0000313" key="9">
    <source>
        <dbReference type="EMBL" id="CAI6095295.1"/>
    </source>
</evidence>
<dbReference type="InterPro" id="IPR017972">
    <property type="entry name" value="Cyt_P450_CS"/>
</dbReference>